<name>A0ABY4P0V9_9PSEU</name>
<dbReference type="PROSITE" id="PS50977">
    <property type="entry name" value="HTH_TETR_2"/>
    <property type="match status" value="1"/>
</dbReference>
<protein>
    <submittedName>
        <fullName evidence="5">TetR/AcrR family transcriptional regulator</fullName>
    </submittedName>
</protein>
<dbReference type="InterPro" id="IPR050109">
    <property type="entry name" value="HTH-type_TetR-like_transc_reg"/>
</dbReference>
<dbReference type="InterPro" id="IPR009057">
    <property type="entry name" value="Homeodomain-like_sf"/>
</dbReference>
<evidence type="ECO:0000313" key="6">
    <source>
        <dbReference type="Proteomes" id="UP000830158"/>
    </source>
</evidence>
<reference evidence="5" key="1">
    <citation type="submission" date="2022-01" db="EMBL/GenBank/DDBJ databases">
        <title>PSI-footprinting approach for the identification of protein synthesis inhibitor producers.</title>
        <authorList>
            <person name="Handel F."/>
            <person name="Kulik A."/>
            <person name="Wex K.W."/>
            <person name="Berscheid A."/>
            <person name="Saur J.S."/>
            <person name="Winkler A."/>
            <person name="Wibberg D."/>
            <person name="Kalinowski J."/>
            <person name="Broetz-Oesterhelt H."/>
            <person name="Mast Y."/>
        </authorList>
    </citation>
    <scope>NUCLEOTIDE SEQUENCE</scope>
    <source>
        <strain evidence="5">KNN 49.3e</strain>
    </source>
</reference>
<dbReference type="SUPFAM" id="SSF46689">
    <property type="entry name" value="Homeodomain-like"/>
    <property type="match status" value="1"/>
</dbReference>
<keyword evidence="1 2" id="KW-0238">DNA-binding</keyword>
<sequence>MGKDTGEPGTGSVEHLRADSRTSRPGGRTARVGQAVLDATIAELSEVGYAALRIESVAERAGVNKTTIYRRWGDKAGLVATAFIDRRDEFAPPPAAGYREPA</sequence>
<evidence type="ECO:0000313" key="5">
    <source>
        <dbReference type="EMBL" id="UQS25962.1"/>
    </source>
</evidence>
<keyword evidence="6" id="KW-1185">Reference proteome</keyword>
<dbReference type="Gene3D" id="1.10.357.10">
    <property type="entry name" value="Tetracycline Repressor, domain 2"/>
    <property type="match status" value="1"/>
</dbReference>
<organism evidence="5 6">
    <name type="scientific">Amycolatopsis thermalba</name>
    <dbReference type="NCBI Taxonomy" id="944492"/>
    <lineage>
        <taxon>Bacteria</taxon>
        <taxon>Bacillati</taxon>
        <taxon>Actinomycetota</taxon>
        <taxon>Actinomycetes</taxon>
        <taxon>Pseudonocardiales</taxon>
        <taxon>Pseudonocardiaceae</taxon>
        <taxon>Amycolatopsis</taxon>
    </lineage>
</organism>
<dbReference type="PRINTS" id="PR00455">
    <property type="entry name" value="HTHTETR"/>
</dbReference>
<dbReference type="EMBL" id="CP091196">
    <property type="protein sequence ID" value="UQS25962.1"/>
    <property type="molecule type" value="Genomic_DNA"/>
</dbReference>
<evidence type="ECO:0000256" key="2">
    <source>
        <dbReference type="PROSITE-ProRule" id="PRU00335"/>
    </source>
</evidence>
<feature type="domain" description="HTH tetR-type" evidence="4">
    <location>
        <begin position="30"/>
        <end position="90"/>
    </location>
</feature>
<dbReference type="PANTHER" id="PTHR30055">
    <property type="entry name" value="HTH-TYPE TRANSCRIPTIONAL REGULATOR RUTR"/>
    <property type="match status" value="1"/>
</dbReference>
<gene>
    <name evidence="5" type="ORF">L1857_25720</name>
</gene>
<dbReference type="RefSeq" id="WP_240323231.1">
    <property type="nucleotide sequence ID" value="NZ_CP091196.1"/>
</dbReference>
<evidence type="ECO:0000256" key="3">
    <source>
        <dbReference type="SAM" id="MobiDB-lite"/>
    </source>
</evidence>
<evidence type="ECO:0000256" key="1">
    <source>
        <dbReference type="ARBA" id="ARBA00023125"/>
    </source>
</evidence>
<dbReference type="Proteomes" id="UP000830158">
    <property type="component" value="Chromosome"/>
</dbReference>
<feature type="region of interest" description="Disordered" evidence="3">
    <location>
        <begin position="1"/>
        <end position="31"/>
    </location>
</feature>
<dbReference type="InterPro" id="IPR001647">
    <property type="entry name" value="HTH_TetR"/>
</dbReference>
<accession>A0ABY4P0V9</accession>
<dbReference type="Pfam" id="PF00440">
    <property type="entry name" value="TetR_N"/>
    <property type="match status" value="1"/>
</dbReference>
<evidence type="ECO:0000259" key="4">
    <source>
        <dbReference type="PROSITE" id="PS50977"/>
    </source>
</evidence>
<proteinExistence type="predicted"/>
<dbReference type="PANTHER" id="PTHR30055:SF148">
    <property type="entry name" value="TETR-FAMILY TRANSCRIPTIONAL REGULATOR"/>
    <property type="match status" value="1"/>
</dbReference>
<feature type="DNA-binding region" description="H-T-H motif" evidence="2">
    <location>
        <begin position="53"/>
        <end position="72"/>
    </location>
</feature>